<evidence type="ECO:0000259" key="5">
    <source>
        <dbReference type="Pfam" id="PF24827"/>
    </source>
</evidence>
<protein>
    <submittedName>
        <fullName evidence="6">Succinylglutamate desuccinylase/aspartoacylase</fullName>
    </submittedName>
</protein>
<dbReference type="InterPro" id="IPR043795">
    <property type="entry name" value="N-alpha-Ac-DABA-like"/>
</dbReference>
<dbReference type="PATRIC" id="fig|1189611.3.peg.2680"/>
<evidence type="ECO:0000313" key="6">
    <source>
        <dbReference type="EMBL" id="EIM74065.1"/>
    </source>
</evidence>
<name>I5BWW3_9HYPH</name>
<dbReference type="GO" id="GO:0016811">
    <property type="term" value="F:hydrolase activity, acting on carbon-nitrogen (but not peptide) bonds, in linear amides"/>
    <property type="evidence" value="ECO:0007669"/>
    <property type="project" value="InterPro"/>
</dbReference>
<dbReference type="PIRSF" id="PIRSF039012">
    <property type="entry name" value="ASP"/>
    <property type="match status" value="1"/>
</dbReference>
<gene>
    <name evidence="6" type="ORF">A33O_13218</name>
</gene>
<evidence type="ECO:0000256" key="2">
    <source>
        <dbReference type="ARBA" id="ARBA00022723"/>
    </source>
</evidence>
<sequence>MITMSDVSMLWTGLDYERSGKQSDYLRLPHSSDLSAYGWIPIPLVVIANGTGPTLLLTAGTHGDEYEGQIALNRLARELRPEDINGRVIIMPALNFPAVMAGRRVSPLDEGNLNRLFPGDPKMGPTAAIAHYVDKVLFPKCDLVIDLHSGGRSLDYLPLALAHPGSNDAHREKVKSLLNAFGAPFSVLTDGSGGGGHTTLYAAAAKRGIPALTTELGGGATLSPRGLAIAETGVRRVLKHFGIASGLDVDDTSSTRLMRSLGREAAIYAPEGGLFEPNADLGEMVAAGDLAGRIHFPDSPMRDPVELHFSNAGMISCRRFPTLTQRGDCLFNLMTDVQ</sequence>
<feature type="domain" description="Succinylglutamate desuccinylase/Aspartoacylase catalytic" evidence="5">
    <location>
        <begin position="52"/>
        <end position="240"/>
    </location>
</feature>
<dbReference type="Pfam" id="PF24827">
    <property type="entry name" value="AstE_AspA_cat"/>
    <property type="match status" value="1"/>
</dbReference>
<proteinExistence type="predicted"/>
<dbReference type="GO" id="GO:0016788">
    <property type="term" value="F:hydrolase activity, acting on ester bonds"/>
    <property type="evidence" value="ECO:0007669"/>
    <property type="project" value="InterPro"/>
</dbReference>
<organism evidence="6 7">
    <name type="scientific">Nitratireductor aquibiodomus RA22</name>
    <dbReference type="NCBI Taxonomy" id="1189611"/>
    <lineage>
        <taxon>Bacteria</taxon>
        <taxon>Pseudomonadati</taxon>
        <taxon>Pseudomonadota</taxon>
        <taxon>Alphaproteobacteria</taxon>
        <taxon>Hyphomicrobiales</taxon>
        <taxon>Phyllobacteriaceae</taxon>
        <taxon>Nitratireductor</taxon>
    </lineage>
</organism>
<keyword evidence="4" id="KW-0862">Zinc</keyword>
<dbReference type="PANTHER" id="PTHR37326:SF1">
    <property type="entry name" value="BLL3975 PROTEIN"/>
    <property type="match status" value="1"/>
</dbReference>
<dbReference type="AlphaFoldDB" id="I5BWW3"/>
<dbReference type="GO" id="GO:0046872">
    <property type="term" value="F:metal ion binding"/>
    <property type="evidence" value="ECO:0007669"/>
    <property type="project" value="UniProtKB-KW"/>
</dbReference>
<keyword evidence="3" id="KW-0378">Hydrolase</keyword>
<dbReference type="Gene3D" id="3.40.630.10">
    <property type="entry name" value="Zn peptidases"/>
    <property type="match status" value="1"/>
</dbReference>
<dbReference type="CDD" id="cd06252">
    <property type="entry name" value="M14_ASTE_ASPA-like"/>
    <property type="match status" value="1"/>
</dbReference>
<dbReference type="PANTHER" id="PTHR37326">
    <property type="entry name" value="BLL3975 PROTEIN"/>
    <property type="match status" value="1"/>
</dbReference>
<dbReference type="InterPro" id="IPR053138">
    <property type="entry name" value="N-alpha-Ac-DABA_deacetylase"/>
</dbReference>
<evidence type="ECO:0000256" key="4">
    <source>
        <dbReference type="ARBA" id="ARBA00022833"/>
    </source>
</evidence>
<dbReference type="SUPFAM" id="SSF53187">
    <property type="entry name" value="Zn-dependent exopeptidases"/>
    <property type="match status" value="1"/>
</dbReference>
<accession>I5BWW3</accession>
<evidence type="ECO:0000256" key="3">
    <source>
        <dbReference type="ARBA" id="ARBA00022801"/>
    </source>
</evidence>
<comment type="caution">
    <text evidence="6">The sequence shown here is derived from an EMBL/GenBank/DDBJ whole genome shotgun (WGS) entry which is preliminary data.</text>
</comment>
<dbReference type="InterPro" id="IPR055438">
    <property type="entry name" value="AstE_AspA_cat"/>
</dbReference>
<keyword evidence="2" id="KW-0479">Metal-binding</keyword>
<reference evidence="6 7" key="1">
    <citation type="journal article" date="2012" name="J. Bacteriol.">
        <title>Genome Sequence of Nitratireductor aquibiodomus Strain RA22.</title>
        <authorList>
            <person name="Singh A."/>
            <person name="Jangir P.K."/>
            <person name="Kumari C."/>
            <person name="Sharma R."/>
        </authorList>
    </citation>
    <scope>NUCLEOTIDE SEQUENCE [LARGE SCALE GENOMIC DNA]</scope>
    <source>
        <strain evidence="6 7">RA22</strain>
    </source>
</reference>
<evidence type="ECO:0000313" key="7">
    <source>
        <dbReference type="Proteomes" id="UP000004622"/>
    </source>
</evidence>
<dbReference type="STRING" id="204799.GCA_001696575_01823"/>
<dbReference type="Proteomes" id="UP000004622">
    <property type="component" value="Unassembled WGS sequence"/>
</dbReference>
<comment type="cofactor">
    <cofactor evidence="1">
        <name>Zn(2+)</name>
        <dbReference type="ChEBI" id="CHEBI:29105"/>
    </cofactor>
</comment>
<evidence type="ECO:0000256" key="1">
    <source>
        <dbReference type="ARBA" id="ARBA00001947"/>
    </source>
</evidence>
<dbReference type="EMBL" id="AJXZ01000032">
    <property type="protein sequence ID" value="EIM74065.1"/>
    <property type="molecule type" value="Genomic_DNA"/>
</dbReference>